<dbReference type="InterPro" id="IPR029025">
    <property type="entry name" value="T3SS_substrate_exporter_C"/>
</dbReference>
<accession>F4LJ87</accession>
<dbReference type="EMBL" id="CP002696">
    <property type="protein sequence ID" value="AEE16344.1"/>
    <property type="molecule type" value="Genomic_DNA"/>
</dbReference>
<sequence>MDEFQAAGCASGVRKAVALQYPAGADAPFIAVSAKGALADRVEALAKELGIPVKKDEILANVLSVCDAGSYVPVQTYEALAKIFIFIQKVENDGNTGF</sequence>
<dbReference type="SUPFAM" id="SSF160544">
    <property type="entry name" value="EscU C-terminal domain-like"/>
    <property type="match status" value="1"/>
</dbReference>
<dbReference type="Pfam" id="PF01312">
    <property type="entry name" value="Bac_export_2"/>
    <property type="match status" value="1"/>
</dbReference>
<dbReference type="Gene3D" id="3.40.1690.10">
    <property type="entry name" value="secretion proteins EscU"/>
    <property type="match status" value="1"/>
</dbReference>
<dbReference type="GO" id="GO:0016020">
    <property type="term" value="C:membrane"/>
    <property type="evidence" value="ECO:0007669"/>
    <property type="project" value="InterPro"/>
</dbReference>
<dbReference type="RefSeq" id="WP_013758063.1">
    <property type="nucleotide sequence ID" value="NC_015500.1"/>
</dbReference>
<evidence type="ECO:0000256" key="1">
    <source>
        <dbReference type="ARBA" id="ARBA00010690"/>
    </source>
</evidence>
<gene>
    <name evidence="2" type="ordered locus">Trebr_0908</name>
</gene>
<protein>
    <submittedName>
        <fullName evidence="2">FlhB domain protein</fullName>
    </submittedName>
</protein>
<dbReference type="HOGENOM" id="CLU_041013_4_2_12"/>
<organism evidence="2 3">
    <name type="scientific">Treponema brennaborense (strain DSM 12168 / CIP 105900 / DD5/3)</name>
    <dbReference type="NCBI Taxonomy" id="906968"/>
    <lineage>
        <taxon>Bacteria</taxon>
        <taxon>Pseudomonadati</taxon>
        <taxon>Spirochaetota</taxon>
        <taxon>Spirochaetia</taxon>
        <taxon>Spirochaetales</taxon>
        <taxon>Treponemataceae</taxon>
        <taxon>Treponema</taxon>
    </lineage>
</organism>
<name>F4LJ87_TREBD</name>
<dbReference type="AlphaFoldDB" id="F4LJ87"/>
<reference evidence="3" key="1">
    <citation type="submission" date="2011-04" db="EMBL/GenBank/DDBJ databases">
        <title>The complete genome of Treponema brennaborense DSM 12168.</title>
        <authorList>
            <person name="Lucas S."/>
            <person name="Han J."/>
            <person name="Lapidus A."/>
            <person name="Bruce D."/>
            <person name="Goodwin L."/>
            <person name="Pitluck S."/>
            <person name="Peters L."/>
            <person name="Kyrpides N."/>
            <person name="Mavromatis K."/>
            <person name="Ivanova N."/>
            <person name="Mikhailova N."/>
            <person name="Pagani I."/>
            <person name="Teshima H."/>
            <person name="Detter J.C."/>
            <person name="Tapia R."/>
            <person name="Han C."/>
            <person name="Land M."/>
            <person name="Hauser L."/>
            <person name="Markowitz V."/>
            <person name="Cheng J.-F."/>
            <person name="Hugenholtz P."/>
            <person name="Woyke T."/>
            <person name="Wu D."/>
            <person name="Gronow S."/>
            <person name="Wellnitz S."/>
            <person name="Brambilla E."/>
            <person name="Klenk H.-P."/>
            <person name="Eisen J.A."/>
        </authorList>
    </citation>
    <scope>NUCLEOTIDE SEQUENCE [LARGE SCALE GENOMIC DNA]</scope>
    <source>
        <strain evidence="3">DSM 12168 / CIP 105900 / DD5/3</strain>
    </source>
</reference>
<dbReference type="STRING" id="906968.Trebr_0908"/>
<evidence type="ECO:0000313" key="2">
    <source>
        <dbReference type="EMBL" id="AEE16344.1"/>
    </source>
</evidence>
<dbReference type="eggNOG" id="COG2257">
    <property type="taxonomic scope" value="Bacteria"/>
</dbReference>
<comment type="similarity">
    <text evidence="1">Belongs to the type III secretion exporter family.</text>
</comment>
<proteinExistence type="inferred from homology"/>
<dbReference type="Proteomes" id="UP000006546">
    <property type="component" value="Chromosome"/>
</dbReference>
<keyword evidence="3" id="KW-1185">Reference proteome</keyword>
<dbReference type="GO" id="GO:0009306">
    <property type="term" value="P:protein secretion"/>
    <property type="evidence" value="ECO:0007669"/>
    <property type="project" value="InterPro"/>
</dbReference>
<dbReference type="KEGG" id="tbe:Trebr_0908"/>
<dbReference type="InterPro" id="IPR006135">
    <property type="entry name" value="T3SS_substrate_exporter"/>
</dbReference>
<evidence type="ECO:0000313" key="3">
    <source>
        <dbReference type="Proteomes" id="UP000006546"/>
    </source>
</evidence>